<reference evidence="2 3" key="1">
    <citation type="submission" date="2012-05" db="EMBL/GenBank/DDBJ databases">
        <authorList>
            <person name="Harkins D.M."/>
            <person name="Madupu R."/>
            <person name="Durkin A.S."/>
            <person name="Torralba M."/>
            <person name="Methe B."/>
            <person name="Sutton G.G."/>
            <person name="Nelson K.E."/>
        </authorList>
    </citation>
    <scope>NUCLEOTIDE SEQUENCE [LARGE SCALE GENOMIC DNA]</scope>
    <source>
        <strain evidence="2 3">F0489</strain>
    </source>
</reference>
<sequence length="449" mass="48963">MTRRWQIISVELVSGRGQIFAPPPGRDLIVPPSTTFEQLGVAIDLALARWDLGHLRDFTLADGTRIIDDATDLELGFGGFSGGALIDRVLRHNVRVKDHVDVGEVFRYVFDFGDDWTCRCTVTRFGDPEQEVGVVVQEPTAIWGWGALPDQYGRVRHDDEDFPGDDAALTAKQARAEENEVNTFLMTFGQVEPERLDLRAVRVARAANDPSALITALTGVNADHALQQIGQALMEVWDGIHGPGRPRGSRAVRGELASVMATLSNRLRWRAEEGDVILSEELVARVQGHDPVGRPLPVDLEELADTMASYGDVNGGYLDLDTGQVLLAAMVSARGINLEAGDEEFGIEPGRRWVVVDDSAKAITTADRRGFIHHLQSSGRQDERAAASTLAAAMQAQSARGFDDAIDELGLAPVWVGYRDDRRWGRAREALAAHGVRPTAGHSISEIVG</sequence>
<dbReference type="PATRIC" id="fig|1125718.3.peg.1071"/>
<dbReference type="EMBL" id="AKFT01000076">
    <property type="protein sequence ID" value="EJF46154.1"/>
    <property type="molecule type" value="Genomic_DNA"/>
</dbReference>
<proteinExistence type="predicted"/>
<dbReference type="AlphaFoldDB" id="J0NGI5"/>
<organism evidence="2 3">
    <name type="scientific">Actinomyces massiliensis F0489</name>
    <dbReference type="NCBI Taxonomy" id="1125718"/>
    <lineage>
        <taxon>Bacteria</taxon>
        <taxon>Bacillati</taxon>
        <taxon>Actinomycetota</taxon>
        <taxon>Actinomycetes</taxon>
        <taxon>Actinomycetales</taxon>
        <taxon>Actinomycetaceae</taxon>
        <taxon>Actinomyces</taxon>
    </lineage>
</organism>
<dbReference type="InterPro" id="IPR012912">
    <property type="entry name" value="Plasmid_pRiA4b_Orf3-like"/>
</dbReference>
<evidence type="ECO:0000313" key="2">
    <source>
        <dbReference type="EMBL" id="EJF46154.1"/>
    </source>
</evidence>
<gene>
    <name evidence="2" type="ORF">HMPREF1318_2682</name>
</gene>
<feature type="domain" description="Plasmid pRiA4b Orf3-like" evidence="1">
    <location>
        <begin position="24"/>
        <end position="133"/>
    </location>
</feature>
<keyword evidence="3" id="KW-1185">Reference proteome</keyword>
<evidence type="ECO:0000313" key="3">
    <source>
        <dbReference type="Proteomes" id="UP000002941"/>
    </source>
</evidence>
<dbReference type="eggNOG" id="ENOG5032RN5">
    <property type="taxonomic scope" value="Bacteria"/>
</dbReference>
<comment type="caution">
    <text evidence="2">The sequence shown here is derived from an EMBL/GenBank/DDBJ whole genome shotgun (WGS) entry which is preliminary data.</text>
</comment>
<dbReference type="SUPFAM" id="SSF159941">
    <property type="entry name" value="MM3350-like"/>
    <property type="match status" value="1"/>
</dbReference>
<dbReference type="Proteomes" id="UP000002941">
    <property type="component" value="Unassembled WGS sequence"/>
</dbReference>
<dbReference type="Pfam" id="PF07929">
    <property type="entry name" value="PRiA4_ORF3"/>
    <property type="match status" value="1"/>
</dbReference>
<evidence type="ECO:0000259" key="1">
    <source>
        <dbReference type="Pfam" id="PF07929"/>
    </source>
</evidence>
<protein>
    <recommendedName>
        <fullName evidence="1">Plasmid pRiA4b Orf3-like domain-containing protein</fullName>
    </recommendedName>
</protein>
<accession>J0NGI5</accession>
<dbReference type="RefSeq" id="WP_008730942.1">
    <property type="nucleotide sequence ID" value="NZ_AKFT01000076.1"/>
</dbReference>
<name>J0NGI5_9ACTO</name>
<dbReference type="OrthoDB" id="9816539at2"/>
<dbReference type="Gene3D" id="3.10.290.30">
    <property type="entry name" value="MM3350-like"/>
    <property type="match status" value="1"/>
</dbReference>
<dbReference type="InterPro" id="IPR024047">
    <property type="entry name" value="MM3350-like_sf"/>
</dbReference>